<dbReference type="InterPro" id="IPR027417">
    <property type="entry name" value="P-loop_NTPase"/>
</dbReference>
<protein>
    <submittedName>
        <fullName evidence="2">Cobyrinic acid ac-diamide synthase</fullName>
    </submittedName>
</protein>
<accession>A0A4Q7DL87</accession>
<organism evidence="2 3">
    <name type="scientific">Candidatus Finniella inopinata</name>
    <dbReference type="NCBI Taxonomy" id="1696036"/>
    <lineage>
        <taxon>Bacteria</taxon>
        <taxon>Pseudomonadati</taxon>
        <taxon>Pseudomonadota</taxon>
        <taxon>Alphaproteobacteria</taxon>
        <taxon>Holosporales</taxon>
        <taxon>Candidatus Paracaedibacteraceae</taxon>
        <taxon>Candidatus Finniella</taxon>
    </lineage>
</organism>
<dbReference type="InterPro" id="IPR002586">
    <property type="entry name" value="CobQ/CobB/MinD/ParA_Nub-bd_dom"/>
</dbReference>
<dbReference type="InterPro" id="IPR050678">
    <property type="entry name" value="DNA_Partitioning_ATPase"/>
</dbReference>
<comment type="caution">
    <text evidence="2">The sequence shown here is derived from an EMBL/GenBank/DDBJ whole genome shotgun (WGS) entry which is preliminary data.</text>
</comment>
<evidence type="ECO:0000259" key="1">
    <source>
        <dbReference type="Pfam" id="PF01656"/>
    </source>
</evidence>
<dbReference type="Pfam" id="PF01656">
    <property type="entry name" value="CbiA"/>
    <property type="match status" value="1"/>
</dbReference>
<dbReference type="PANTHER" id="PTHR13696:SF96">
    <property type="entry name" value="COBQ_COBB_MIND_PARA NUCLEOTIDE BINDING DOMAIN-CONTAINING PROTEIN"/>
    <property type="match status" value="1"/>
</dbReference>
<sequence>MILLIGGEKGGTGKSTIATNLAAYLSQKGEDVLIVDSDPQSTASKWVSRRQKNFPNLPVIHCIQKTGDIYETINDVSKRYKEIIVDTGGRDSEELRTAMLAAKKIYIPLRASQPDLETIIHMNKLVSVAKSMNRALETYVILSIAPTNPMINEVKEAKELLSKLQSIALSSCVLRDRKSYRDAISEGRGVVEIESGKSKIEIKLLAQEIYG</sequence>
<dbReference type="RefSeq" id="WP_130154405.1">
    <property type="nucleotide sequence ID" value="NZ_SCFB01000011.1"/>
</dbReference>
<dbReference type="PANTHER" id="PTHR13696">
    <property type="entry name" value="P-LOOP CONTAINING NUCLEOSIDE TRIPHOSPHATE HYDROLASE"/>
    <property type="match status" value="1"/>
</dbReference>
<dbReference type="Gene3D" id="3.40.50.300">
    <property type="entry name" value="P-loop containing nucleotide triphosphate hydrolases"/>
    <property type="match status" value="1"/>
</dbReference>
<dbReference type="PIRSF" id="PIRSF009320">
    <property type="entry name" value="Nuc_binding_HP_1000"/>
    <property type="match status" value="1"/>
</dbReference>
<gene>
    <name evidence="2" type="ORF">EQU50_06945</name>
</gene>
<dbReference type="Proteomes" id="UP000293550">
    <property type="component" value="Unassembled WGS sequence"/>
</dbReference>
<reference evidence="2 3" key="1">
    <citation type="submission" date="2018-10" db="EMBL/GenBank/DDBJ databases">
        <title>An updated phylogeny of the Alphaproteobacteria reveals that the parasitic Rickettsiales and Holosporales have independent origins.</title>
        <authorList>
            <person name="Munoz-Gomez S.A."/>
            <person name="Hess S."/>
            <person name="Burger G."/>
            <person name="Lang B.F."/>
            <person name="Susko E."/>
            <person name="Slamovits C.H."/>
            <person name="Roger A.J."/>
        </authorList>
    </citation>
    <scope>NUCLEOTIDE SEQUENCE [LARGE SCALE GENOMIC DNA]</scope>
    <source>
        <strain evidence="2">HOLO01</strain>
    </source>
</reference>
<keyword evidence="3" id="KW-1185">Reference proteome</keyword>
<evidence type="ECO:0000313" key="3">
    <source>
        <dbReference type="Proteomes" id="UP000293550"/>
    </source>
</evidence>
<dbReference type="EMBL" id="SCFB01000011">
    <property type="protein sequence ID" value="RZI45476.1"/>
    <property type="molecule type" value="Genomic_DNA"/>
</dbReference>
<dbReference type="CDD" id="cd02042">
    <property type="entry name" value="ParAB_family"/>
    <property type="match status" value="1"/>
</dbReference>
<dbReference type="SUPFAM" id="SSF52540">
    <property type="entry name" value="P-loop containing nucleoside triphosphate hydrolases"/>
    <property type="match status" value="1"/>
</dbReference>
<dbReference type="OrthoDB" id="9804460at2"/>
<evidence type="ECO:0000313" key="2">
    <source>
        <dbReference type="EMBL" id="RZI45476.1"/>
    </source>
</evidence>
<proteinExistence type="predicted"/>
<dbReference type="AlphaFoldDB" id="A0A4Q7DL87"/>
<feature type="domain" description="CobQ/CobB/MinD/ParA nucleotide binding" evidence="1">
    <location>
        <begin position="4"/>
        <end position="187"/>
    </location>
</feature>
<name>A0A4Q7DL87_9PROT</name>